<dbReference type="Gene3D" id="3.20.20.140">
    <property type="entry name" value="Metal-dependent hydrolases"/>
    <property type="match status" value="1"/>
</dbReference>
<dbReference type="InterPro" id="IPR016195">
    <property type="entry name" value="Pol/histidinol_Pase-like"/>
</dbReference>
<dbReference type="Gene3D" id="3.40.50.300">
    <property type="entry name" value="P-loop containing nucleotide triphosphate hydrolases"/>
    <property type="match status" value="1"/>
</dbReference>
<name>A0ABV8AF35_9FLAO</name>
<evidence type="ECO:0000313" key="3">
    <source>
        <dbReference type="Proteomes" id="UP001595812"/>
    </source>
</evidence>
<dbReference type="NCBIfam" id="NF045780">
    <property type="entry name" value="TrlF_fam_ATP"/>
    <property type="match status" value="1"/>
</dbReference>
<dbReference type="SUPFAM" id="SSF52540">
    <property type="entry name" value="P-loop containing nucleoside triphosphate hydrolases"/>
    <property type="match status" value="1"/>
</dbReference>
<dbReference type="EMBL" id="JBHSAT010000004">
    <property type="protein sequence ID" value="MFC3876701.1"/>
    <property type="molecule type" value="Genomic_DNA"/>
</dbReference>
<proteinExistence type="predicted"/>
<comment type="caution">
    <text evidence="2">The sequence shown here is derived from an EMBL/GenBank/DDBJ whole genome shotgun (WGS) entry which is preliminary data.</text>
</comment>
<dbReference type="InterPro" id="IPR027417">
    <property type="entry name" value="P-loop_NTPase"/>
</dbReference>
<accession>A0ABV8AF35</accession>
<feature type="coiled-coil region" evidence="1">
    <location>
        <begin position="603"/>
        <end position="667"/>
    </location>
</feature>
<sequence length="939" mass="108158">MNKHCKKGSEWRKWDLHVHTPESILNNEFGADWDVYVKQLFTRALTNNIAAIGITDYFTIDGYKKLKTEYLNDAKLKELQFNDEQIKKIHQILIVPNIEFRLDKLVQDNRVNFHVIFSDEVPIADIEENFLHRLHIIIQGIPQEAGERRALTKNNLTSLGQTLQDQHENFRQHPSILYTGMMNAVISDDEISKVLSEQPSLFKGKFLIATPSDEDLSDVDWNNQGHLTRKILIQKSDCLFASNPNTVKWALGKFGDTPQEYINEFKSLKPCIWGSDSHTYDEMFVKNANRLCWIKADPTFEGLKQIIYEPDERVHIGEIKPDEKKVYEVIDSVKFADPVFTSEPIPCNQNLTAIIGGKSTGKSILLRNTAKTADITEYNKRNASAKIEDKKPIQGFQVMWKDGQISNLGAENNPARKIIYIPQSYLNRVVDDGEDTGDIDEIIQDVLLQKEEFKAWFDSLNDREKEIDSKVELAIKNLFENIGILIDKNRQKKELGDKDGITKQIEKLKEEIKTLQEKSKVNKEDLDKYNAVNTEIKNKRAAIDTLTKDISKLQSLKDISILVNENLTENILNQTLKEDIENLITTKIKNYKEDWSSEIENRVVAQQGRIQTLNAEIEALESSIKDLRDALKDQNALNELIKQLEKEEKLLLEIAEIQKEADSARKLLEKNIKSLADSNVEYYSLYLEAKNNVNLTQFDEDLSFDIITKFKKENFQESFVQKSFDGRATASRDYDYLTKYEFENPEAHKTFLITETKKIITNNIPKRKGMTNKEAVTSLFKNWFMHDYKVTFQGDDISDMSPGKKSFVLLRLLIDLDDSKCPILIDQPEDDLDNRSIYNQVVKFLRKRKKTRQIIIVTHNPNLVLGADAELIVVANQDGEGTKNKAHKFEYVSGSIEYSKAEDNAIAEVLHKRGIQEHICDILEGGPEAFDKRKKKYNF</sequence>
<dbReference type="SUPFAM" id="SSF89550">
    <property type="entry name" value="PHP domain-like"/>
    <property type="match status" value="1"/>
</dbReference>
<organism evidence="2 3">
    <name type="scientific">Winogradskyella maritima</name>
    <dbReference type="NCBI Taxonomy" id="1517766"/>
    <lineage>
        <taxon>Bacteria</taxon>
        <taxon>Pseudomonadati</taxon>
        <taxon>Bacteroidota</taxon>
        <taxon>Flavobacteriia</taxon>
        <taxon>Flavobacteriales</taxon>
        <taxon>Flavobacteriaceae</taxon>
        <taxon>Winogradskyella</taxon>
    </lineage>
</organism>
<feature type="coiled-coil region" evidence="1">
    <location>
        <begin position="498"/>
        <end position="556"/>
    </location>
</feature>
<evidence type="ECO:0000313" key="2">
    <source>
        <dbReference type="EMBL" id="MFC3876701.1"/>
    </source>
</evidence>
<evidence type="ECO:0000256" key="1">
    <source>
        <dbReference type="SAM" id="Coils"/>
    </source>
</evidence>
<dbReference type="RefSeq" id="WP_386097853.1">
    <property type="nucleotide sequence ID" value="NZ_JBHSAT010000004.1"/>
</dbReference>
<keyword evidence="3" id="KW-1185">Reference proteome</keyword>
<reference evidence="3" key="1">
    <citation type="journal article" date="2019" name="Int. J. Syst. Evol. Microbiol.">
        <title>The Global Catalogue of Microorganisms (GCM) 10K type strain sequencing project: providing services to taxonomists for standard genome sequencing and annotation.</title>
        <authorList>
            <consortium name="The Broad Institute Genomics Platform"/>
            <consortium name="The Broad Institute Genome Sequencing Center for Infectious Disease"/>
            <person name="Wu L."/>
            <person name="Ma J."/>
        </authorList>
    </citation>
    <scope>NUCLEOTIDE SEQUENCE [LARGE SCALE GENOMIC DNA]</scope>
    <source>
        <strain evidence="3">CECT 8979</strain>
    </source>
</reference>
<dbReference type="InterPro" id="IPR054787">
    <property type="entry name" value="TrlF_ATPase"/>
</dbReference>
<protein>
    <submittedName>
        <fullName evidence="2">TrlF family AAA-like ATPase</fullName>
    </submittedName>
</protein>
<keyword evidence="1" id="KW-0175">Coiled coil</keyword>
<gene>
    <name evidence="2" type="ORF">ACFOSX_05600</name>
</gene>
<dbReference type="Proteomes" id="UP001595812">
    <property type="component" value="Unassembled WGS sequence"/>
</dbReference>